<comment type="caution">
    <text evidence="1">The sequence shown here is derived from an EMBL/GenBank/DDBJ whole genome shotgun (WGS) entry which is preliminary data.</text>
</comment>
<dbReference type="Gene3D" id="3.40.50.150">
    <property type="entry name" value="Vaccinia Virus protein VP39"/>
    <property type="match status" value="1"/>
</dbReference>
<protein>
    <submittedName>
        <fullName evidence="1">Fused MFS/spermidine synthase</fullName>
    </submittedName>
</protein>
<dbReference type="Proteomes" id="UP000627538">
    <property type="component" value="Unassembled WGS sequence"/>
</dbReference>
<dbReference type="NCBIfam" id="NF037959">
    <property type="entry name" value="MFS_SpdSyn"/>
    <property type="match status" value="1"/>
</dbReference>
<evidence type="ECO:0000313" key="2">
    <source>
        <dbReference type="Proteomes" id="UP000627538"/>
    </source>
</evidence>
<accession>A0A8I0KPT2</accession>
<evidence type="ECO:0000313" key="1">
    <source>
        <dbReference type="EMBL" id="MBD3689225.1"/>
    </source>
</evidence>
<keyword evidence="2" id="KW-1185">Reference proteome</keyword>
<dbReference type="AlphaFoldDB" id="A0A8I0KPT2"/>
<dbReference type="EMBL" id="JACRUO010000001">
    <property type="protein sequence ID" value="MBD3689225.1"/>
    <property type="molecule type" value="Genomic_DNA"/>
</dbReference>
<reference evidence="1 2" key="1">
    <citation type="submission" date="2020-08" db="EMBL/GenBank/DDBJ databases">
        <title>Winkia gen. nov., sp. nov., isolated from faeces of the Anser albifrons in China.</title>
        <authorList>
            <person name="Liu Q."/>
        </authorList>
    </citation>
    <scope>NUCLEOTIDE SEQUENCE [LARGE SCALE GENOMIC DNA]</scope>
    <source>
        <strain evidence="1 2">C62</strain>
    </source>
</reference>
<name>A0A8I0KPT2_9ACTO</name>
<dbReference type="SUPFAM" id="SSF53335">
    <property type="entry name" value="S-adenosyl-L-methionine-dependent methyltransferases"/>
    <property type="match status" value="1"/>
</dbReference>
<dbReference type="InterPro" id="IPR029063">
    <property type="entry name" value="SAM-dependent_MTases_sf"/>
</dbReference>
<gene>
    <name evidence="1" type="ORF">H8R10_03140</name>
</gene>
<organism evidence="1 2">
    <name type="scientific">Nanchangia anserum</name>
    <dbReference type="NCBI Taxonomy" id="2692125"/>
    <lineage>
        <taxon>Bacteria</taxon>
        <taxon>Bacillati</taxon>
        <taxon>Actinomycetota</taxon>
        <taxon>Actinomycetes</taxon>
        <taxon>Actinomycetales</taxon>
        <taxon>Actinomycetaceae</taxon>
        <taxon>Nanchangia</taxon>
    </lineage>
</organism>
<proteinExistence type="predicted"/>
<dbReference type="RefSeq" id="WP_191071291.1">
    <property type="nucleotide sequence ID" value="NZ_CP060506.1"/>
</dbReference>
<sequence>MRRARQTEAHPLVIDAACGRIECVREGNMATVYIDGRPSSALDLSDPTHLSFGYMQIMDAAARVAYTPAGERSAALHLGGCGCALPRAWARRWPDTRQVAVEIDPDMVAAVRAWFDLPKKPALSLRCEDARDTIVAAPARRYRLVVRDVFAAGVCPIDLADAQAWAHYARIVTEDGLVMVNSTGGVGAARAQADRAREAGLEWVRLVGTRRALTPGKAGNVVVLAAHRPLDDAALHRALQRCDDPAQLRPHPSG</sequence>